<dbReference type="Pfam" id="PF08264">
    <property type="entry name" value="Anticodon_1"/>
    <property type="match status" value="1"/>
</dbReference>
<comment type="catalytic activity">
    <reaction evidence="10">
        <text>tRNA(Leu) + L-leucine + ATP = L-leucyl-tRNA(Leu) + AMP + diphosphate</text>
        <dbReference type="Rhea" id="RHEA:11688"/>
        <dbReference type="Rhea" id="RHEA-COMP:9613"/>
        <dbReference type="Rhea" id="RHEA-COMP:9622"/>
        <dbReference type="ChEBI" id="CHEBI:30616"/>
        <dbReference type="ChEBI" id="CHEBI:33019"/>
        <dbReference type="ChEBI" id="CHEBI:57427"/>
        <dbReference type="ChEBI" id="CHEBI:78442"/>
        <dbReference type="ChEBI" id="CHEBI:78494"/>
        <dbReference type="ChEBI" id="CHEBI:456215"/>
        <dbReference type="EC" id="6.1.1.4"/>
    </reaction>
</comment>
<feature type="region of interest" description="Disordered" evidence="12">
    <location>
        <begin position="716"/>
        <end position="735"/>
    </location>
</feature>
<feature type="domain" description="Methionyl/Valyl/Leucyl/Isoleucyl-tRNA synthetase anticodon-binding" evidence="14">
    <location>
        <begin position="823"/>
        <end position="976"/>
    </location>
</feature>
<keyword evidence="7 11" id="KW-0648">Protein biosynthesis</keyword>
<dbReference type="InterPro" id="IPR015413">
    <property type="entry name" value="Methionyl/Leucyl_tRNA_Synth"/>
</dbReference>
<dbReference type="Pfam" id="PF09334">
    <property type="entry name" value="tRNA-synt_1g"/>
    <property type="match status" value="1"/>
</dbReference>
<dbReference type="InterPro" id="IPR013155">
    <property type="entry name" value="M/V/L/I-tRNA-synth_anticd-bd"/>
</dbReference>
<dbReference type="InterPro" id="IPR025709">
    <property type="entry name" value="Leu_tRNA-synth_edit"/>
</dbReference>
<dbReference type="Proteomes" id="UP001194696">
    <property type="component" value="Unassembled WGS sequence"/>
</dbReference>
<dbReference type="Pfam" id="PF13603">
    <property type="entry name" value="tRNA-synt_1_2"/>
    <property type="match status" value="1"/>
</dbReference>
<dbReference type="HAMAP" id="MF_00049_B">
    <property type="entry name" value="Leu_tRNA_synth_B"/>
    <property type="match status" value="1"/>
</dbReference>
<dbReference type="NCBIfam" id="TIGR00396">
    <property type="entry name" value="leuS_bact"/>
    <property type="match status" value="1"/>
</dbReference>
<comment type="subcellular location">
    <subcellularLocation>
        <location evidence="1">Cytoplasm</location>
    </subcellularLocation>
</comment>
<dbReference type="SUPFAM" id="SSF47323">
    <property type="entry name" value="Anticodon-binding domain of a subclass of class I aminoacyl-tRNA synthetases"/>
    <property type="match status" value="1"/>
</dbReference>
<gene>
    <name evidence="17" type="ORF">BGZ96_001921</name>
</gene>
<evidence type="ECO:0000256" key="7">
    <source>
        <dbReference type="ARBA" id="ARBA00022917"/>
    </source>
</evidence>
<evidence type="ECO:0000256" key="4">
    <source>
        <dbReference type="ARBA" id="ARBA00022598"/>
    </source>
</evidence>
<evidence type="ECO:0000256" key="6">
    <source>
        <dbReference type="ARBA" id="ARBA00022840"/>
    </source>
</evidence>
<dbReference type="Gene3D" id="1.10.730.10">
    <property type="entry name" value="Isoleucyl-tRNA Synthetase, Domain 1"/>
    <property type="match status" value="1"/>
</dbReference>
<evidence type="ECO:0000313" key="18">
    <source>
        <dbReference type="Proteomes" id="UP001194696"/>
    </source>
</evidence>
<dbReference type="Pfam" id="PF00133">
    <property type="entry name" value="tRNA-synt_1"/>
    <property type="match status" value="2"/>
</dbReference>
<dbReference type="Gene3D" id="3.40.50.620">
    <property type="entry name" value="HUPs"/>
    <property type="match status" value="2"/>
</dbReference>
<dbReference type="Gene3D" id="3.90.740.10">
    <property type="entry name" value="Valyl/Leucyl/Isoleucyl-tRNA synthetase, editing domain"/>
    <property type="match status" value="1"/>
</dbReference>
<dbReference type="EMBL" id="JAAAIM010000134">
    <property type="protein sequence ID" value="KAG0294009.1"/>
    <property type="molecule type" value="Genomic_DNA"/>
</dbReference>
<sequence>MSSCLRLSSPTSSARMLLRRTTLTTSTQQTRLFHLRTSNTPRLNNPSTLLSSITPTRLRATSTAVPLIHSRQFSNTSSALASTTTPDDLKASPLAPLDYAAIEQKWLKRWKENKIVEAQTAAVKAASAKELAAEEEPDKFYILSQFPYPSGVLHMGHVRVYAISDALARARRMMGFDVVHPMGWDAFGLPAENAAIERSVHPNEWTIKNIASMKGQMEKILADFDWDRELRTCSPEYYRWTQYLFLKLHEAGLAYQKEAIVNWDPVDETVLANEQVDSDGKSWRSGAVVEKRKLRQWFFKITEYAEDLLQDLDRLQNWPDRVKQMQRNWIGKSKGAEFDFKVNNSGSSGDIQVFTSRPDTLFGVQFLAVSVEHPILDSIPASHQQMLEEFKESLKKVTTSETEPGPEGIPTGLMADHPLLPGTKIPVYAVNYVVSDYGTGAVMGVPGHDERDYAFAKTQGINIKFVVTPDIPEGAKPATEGGPLTARGVLMGNNGEFSGLTCEAAAEAIVKKADGLGFGREKTSFRIRDWLISRQRYWGAPIPMIHCQGCGPVPVPAEDLPVVLPMDVSFTGRGGSPLKQVDDWVKCSCPKCGGSAQRDTDTMDTFVDSSWYFLRYLDPHNTQIPFSHAKATSGMPVDVYIGGIEHAILHLLYSRFLSKFAWKTGLYGRETEAEDKAGKVPGRGEPFNVLLTQGMVQGRTFKDPVTGAFLKPEEVDLSDPANPIQKSTGLAPSQSYEKMSKSKFNGVDPEDMIASHGADATRLHVLYKAPPSEELEWDEQSIVGMQRFMAKVWKVVGNTTQTGSDKTTGEFQPSIETMNKDERELWRSLNHTVKELTTSFQNTYAFNTSIAFLIKLTNQLSTVTPSSSASSAATSTTSQPAAKKAKKVQAEVSPELYQHTAEALVKMLSPLAPAFGEECWETLQSRSSPSSPSRAIAGTTPSVFAEAWPTFNEEALKEDKVVCGIQVNGKSRFNIEYDVSELPQDRAGQEEFLRGLVYKHERAEKWLMDDQGRMKDVKKMIVIKGGKLVSFVL</sequence>
<feature type="domain" description="Leucyl-tRNA synthetase editing" evidence="16">
    <location>
        <begin position="327"/>
        <end position="513"/>
    </location>
</feature>
<dbReference type="PRINTS" id="PR00985">
    <property type="entry name" value="TRNASYNTHLEU"/>
</dbReference>
<keyword evidence="18" id="KW-1185">Reference proteome</keyword>
<feature type="domain" description="Aminoacyl-tRNA synthetase class Ia" evidence="13">
    <location>
        <begin position="527"/>
        <end position="646"/>
    </location>
</feature>
<dbReference type="InterPro" id="IPR002300">
    <property type="entry name" value="aa-tRNA-synth_Ia"/>
</dbReference>
<evidence type="ECO:0000256" key="9">
    <source>
        <dbReference type="ARBA" id="ARBA00030520"/>
    </source>
</evidence>
<dbReference type="PANTHER" id="PTHR43740">
    <property type="entry name" value="LEUCYL-TRNA SYNTHETASE"/>
    <property type="match status" value="1"/>
</dbReference>
<evidence type="ECO:0000256" key="1">
    <source>
        <dbReference type="ARBA" id="ARBA00004496"/>
    </source>
</evidence>
<dbReference type="InterPro" id="IPR009080">
    <property type="entry name" value="tRNAsynth_Ia_anticodon-bd"/>
</dbReference>
<dbReference type="PROSITE" id="PS00178">
    <property type="entry name" value="AA_TRNA_LIGASE_I"/>
    <property type="match status" value="1"/>
</dbReference>
<evidence type="ECO:0000256" key="5">
    <source>
        <dbReference type="ARBA" id="ARBA00022741"/>
    </source>
</evidence>
<protein>
    <recommendedName>
        <fullName evidence="3">leucine--tRNA ligase</fullName>
        <ecNumber evidence="3">6.1.1.4</ecNumber>
    </recommendedName>
    <alternativeName>
        <fullName evidence="9">Leucyl-tRNA synthetase</fullName>
    </alternativeName>
</protein>
<keyword evidence="6 11" id="KW-0067">ATP-binding</keyword>
<name>A0ABQ7K965_9FUNG</name>
<keyword evidence="4 11" id="KW-0436">Ligase</keyword>
<organism evidence="17 18">
    <name type="scientific">Linnemannia gamsii</name>
    <dbReference type="NCBI Taxonomy" id="64522"/>
    <lineage>
        <taxon>Eukaryota</taxon>
        <taxon>Fungi</taxon>
        <taxon>Fungi incertae sedis</taxon>
        <taxon>Mucoromycota</taxon>
        <taxon>Mortierellomycotina</taxon>
        <taxon>Mortierellomycetes</taxon>
        <taxon>Mortierellales</taxon>
        <taxon>Mortierellaceae</taxon>
        <taxon>Linnemannia</taxon>
    </lineage>
</organism>
<dbReference type="InterPro" id="IPR014729">
    <property type="entry name" value="Rossmann-like_a/b/a_fold"/>
</dbReference>
<dbReference type="InterPro" id="IPR009008">
    <property type="entry name" value="Val/Leu/Ile-tRNA-synth_edit"/>
</dbReference>
<evidence type="ECO:0000256" key="2">
    <source>
        <dbReference type="ARBA" id="ARBA00005594"/>
    </source>
</evidence>
<feature type="compositionally biased region" description="Low complexity" evidence="12">
    <location>
        <begin position="864"/>
        <end position="882"/>
    </location>
</feature>
<feature type="domain" description="Aminoacyl-tRNA synthetase class Ia" evidence="13">
    <location>
        <begin position="729"/>
        <end position="778"/>
    </location>
</feature>
<evidence type="ECO:0000259" key="15">
    <source>
        <dbReference type="Pfam" id="PF09334"/>
    </source>
</evidence>
<dbReference type="InterPro" id="IPR001412">
    <property type="entry name" value="aa-tRNA-synth_I_CS"/>
</dbReference>
<proteinExistence type="inferred from homology"/>
<dbReference type="CDD" id="cd00812">
    <property type="entry name" value="LeuRS_core"/>
    <property type="match status" value="1"/>
</dbReference>
<feature type="region of interest" description="Disordered" evidence="12">
    <location>
        <begin position="864"/>
        <end position="886"/>
    </location>
</feature>
<keyword evidence="5 11" id="KW-0547">Nucleotide-binding</keyword>
<feature type="domain" description="Methionyl/Leucyl tRNA synthetase" evidence="15">
    <location>
        <begin position="141"/>
        <end position="277"/>
    </location>
</feature>
<accession>A0ABQ7K965</accession>
<dbReference type="PANTHER" id="PTHR43740:SF2">
    <property type="entry name" value="LEUCINE--TRNA LIGASE, MITOCHONDRIAL"/>
    <property type="match status" value="1"/>
</dbReference>
<evidence type="ECO:0000259" key="13">
    <source>
        <dbReference type="Pfam" id="PF00133"/>
    </source>
</evidence>
<evidence type="ECO:0000256" key="3">
    <source>
        <dbReference type="ARBA" id="ARBA00013164"/>
    </source>
</evidence>
<keyword evidence="8 11" id="KW-0030">Aminoacyl-tRNA synthetase</keyword>
<evidence type="ECO:0000259" key="14">
    <source>
        <dbReference type="Pfam" id="PF08264"/>
    </source>
</evidence>
<comment type="caution">
    <text evidence="17">The sequence shown here is derived from an EMBL/GenBank/DDBJ whole genome shotgun (WGS) entry which is preliminary data.</text>
</comment>
<dbReference type="SUPFAM" id="SSF50677">
    <property type="entry name" value="ValRS/IleRS/LeuRS editing domain"/>
    <property type="match status" value="1"/>
</dbReference>
<evidence type="ECO:0000256" key="11">
    <source>
        <dbReference type="RuleBase" id="RU363035"/>
    </source>
</evidence>
<evidence type="ECO:0000313" key="17">
    <source>
        <dbReference type="EMBL" id="KAG0294009.1"/>
    </source>
</evidence>
<dbReference type="InterPro" id="IPR002302">
    <property type="entry name" value="Leu-tRNA-ligase"/>
</dbReference>
<dbReference type="SUPFAM" id="SSF52374">
    <property type="entry name" value="Nucleotidylyl transferase"/>
    <property type="match status" value="1"/>
</dbReference>
<reference evidence="17 18" key="1">
    <citation type="journal article" date="2020" name="Fungal Divers.">
        <title>Resolving the Mortierellaceae phylogeny through synthesis of multi-gene phylogenetics and phylogenomics.</title>
        <authorList>
            <person name="Vandepol N."/>
            <person name="Liber J."/>
            <person name="Desiro A."/>
            <person name="Na H."/>
            <person name="Kennedy M."/>
            <person name="Barry K."/>
            <person name="Grigoriev I.V."/>
            <person name="Miller A.N."/>
            <person name="O'Donnell K."/>
            <person name="Stajich J.E."/>
            <person name="Bonito G."/>
        </authorList>
    </citation>
    <scope>NUCLEOTIDE SEQUENCE [LARGE SCALE GENOMIC DNA]</scope>
    <source>
        <strain evidence="17 18">AD045</strain>
    </source>
</reference>
<evidence type="ECO:0000259" key="16">
    <source>
        <dbReference type="Pfam" id="PF13603"/>
    </source>
</evidence>
<comment type="similarity">
    <text evidence="2 11">Belongs to the class-I aminoacyl-tRNA synthetase family.</text>
</comment>
<evidence type="ECO:0000256" key="12">
    <source>
        <dbReference type="SAM" id="MobiDB-lite"/>
    </source>
</evidence>
<evidence type="ECO:0000256" key="8">
    <source>
        <dbReference type="ARBA" id="ARBA00023146"/>
    </source>
</evidence>
<feature type="compositionally biased region" description="Polar residues" evidence="12">
    <location>
        <begin position="724"/>
        <end position="735"/>
    </location>
</feature>
<evidence type="ECO:0000256" key="10">
    <source>
        <dbReference type="ARBA" id="ARBA00047469"/>
    </source>
</evidence>
<dbReference type="EC" id="6.1.1.4" evidence="3"/>